<dbReference type="EMBL" id="JACNJN010000094">
    <property type="protein sequence ID" value="MBC8335194.1"/>
    <property type="molecule type" value="Genomic_DNA"/>
</dbReference>
<comment type="caution">
    <text evidence="2">The sequence shown here is derived from an EMBL/GenBank/DDBJ whole genome shotgun (WGS) entry which is preliminary data.</text>
</comment>
<organism evidence="2 3">
    <name type="scientific">Candidatus Desulfolinea nitratireducens</name>
    <dbReference type="NCBI Taxonomy" id="2841698"/>
    <lineage>
        <taxon>Bacteria</taxon>
        <taxon>Bacillati</taxon>
        <taxon>Chloroflexota</taxon>
        <taxon>Anaerolineae</taxon>
        <taxon>Anaerolineales</taxon>
        <taxon>Anaerolineales incertae sedis</taxon>
        <taxon>Candidatus Desulfolinea</taxon>
    </lineage>
</organism>
<reference evidence="2 3" key="1">
    <citation type="submission" date="2020-08" db="EMBL/GenBank/DDBJ databases">
        <title>Bridging the membrane lipid divide: bacteria of the FCB group superphylum have the potential to synthesize archaeal ether lipids.</title>
        <authorList>
            <person name="Villanueva L."/>
            <person name="Von Meijenfeldt F.A.B."/>
            <person name="Westbye A.B."/>
            <person name="Yadav S."/>
            <person name="Hopmans E.C."/>
            <person name="Dutilh B.E."/>
            <person name="Sinninghe Damste J.S."/>
        </authorList>
    </citation>
    <scope>NUCLEOTIDE SEQUENCE [LARGE SCALE GENOMIC DNA]</scope>
    <source>
        <strain evidence="2">NIOZ-UU36</strain>
    </source>
</reference>
<evidence type="ECO:0000259" key="1">
    <source>
        <dbReference type="Pfam" id="PF01266"/>
    </source>
</evidence>
<evidence type="ECO:0000313" key="3">
    <source>
        <dbReference type="Proteomes" id="UP000614469"/>
    </source>
</evidence>
<protein>
    <submittedName>
        <fullName evidence="2">FAD-binding oxidoreductase</fullName>
    </submittedName>
</protein>
<proteinExistence type="predicted"/>
<dbReference type="Pfam" id="PF01266">
    <property type="entry name" value="DAO"/>
    <property type="match status" value="1"/>
</dbReference>
<dbReference type="SUPFAM" id="SSF51905">
    <property type="entry name" value="FAD/NAD(P)-binding domain"/>
    <property type="match status" value="1"/>
</dbReference>
<gene>
    <name evidence="2" type="ORF">H8E29_08020</name>
</gene>
<dbReference type="InterPro" id="IPR036188">
    <property type="entry name" value="FAD/NAD-bd_sf"/>
</dbReference>
<dbReference type="PRINTS" id="PR00420">
    <property type="entry name" value="RNGMNOXGNASE"/>
</dbReference>
<dbReference type="PANTHER" id="PTHR13847">
    <property type="entry name" value="SARCOSINE DEHYDROGENASE-RELATED"/>
    <property type="match status" value="1"/>
</dbReference>
<dbReference type="GO" id="GO:0005737">
    <property type="term" value="C:cytoplasm"/>
    <property type="evidence" value="ECO:0007669"/>
    <property type="project" value="TreeGrafter"/>
</dbReference>
<sequence>MNKISFWSDDYPRPTDLPVAAELPTEIDIAIIGGGYTGLSAARTLAKSGTSVVVLERETIGWGASSRNAGITSSGLKAGMMTIFKRYGKEYGQKFWDASLDMLELIKELDTEEGIDFDWHQGGDLGLAFKASHFESMKTRSKWYKDQLGDELEVIPPSKLRAEIGSDFFHGGVIDRHGAGLHPAKLVFGLAEVAARHGALLCEEAGVFKIEKEAHGFTLHTVKGVLKAKELIVATNGYTDQLVPKINAKTFPVGSYSIVTEPLSKELQEEISPKDHVFYDSKWFLNYFRLTPDGRMLWGGRNNLSTTLDLMKSAKILRAQMIRAFPQLADIPVTHTWTGQLGLTFDLMPNLGHVNGIHFAFGYGGHGLHTALYSGREIAWLITGEKTSSPFMEIPHQTYFFYRNKPWFLPFAAYFYRFKDWIS</sequence>
<dbReference type="InterPro" id="IPR006076">
    <property type="entry name" value="FAD-dep_OxRdtase"/>
</dbReference>
<dbReference type="Gene3D" id="3.50.50.60">
    <property type="entry name" value="FAD/NAD(P)-binding domain"/>
    <property type="match status" value="1"/>
</dbReference>
<feature type="domain" description="FAD dependent oxidoreductase" evidence="1">
    <location>
        <begin position="28"/>
        <end position="379"/>
    </location>
</feature>
<dbReference type="Proteomes" id="UP000614469">
    <property type="component" value="Unassembled WGS sequence"/>
</dbReference>
<dbReference type="PANTHER" id="PTHR13847:SF281">
    <property type="entry name" value="FAD DEPENDENT OXIDOREDUCTASE DOMAIN-CONTAINING PROTEIN"/>
    <property type="match status" value="1"/>
</dbReference>
<evidence type="ECO:0000313" key="2">
    <source>
        <dbReference type="EMBL" id="MBC8335194.1"/>
    </source>
</evidence>
<accession>A0A8J6NK52</accession>
<dbReference type="Gene3D" id="3.30.9.10">
    <property type="entry name" value="D-Amino Acid Oxidase, subunit A, domain 2"/>
    <property type="match status" value="1"/>
</dbReference>
<name>A0A8J6NK52_9CHLR</name>
<dbReference type="AlphaFoldDB" id="A0A8J6NK52"/>